<keyword evidence="1" id="KW-0472">Membrane</keyword>
<evidence type="ECO:0000256" key="1">
    <source>
        <dbReference type="SAM" id="Phobius"/>
    </source>
</evidence>
<proteinExistence type="predicted"/>
<keyword evidence="1" id="KW-1133">Transmembrane helix</keyword>
<protein>
    <submittedName>
        <fullName evidence="3">DUF2892 domain-containing protein</fullName>
    </submittedName>
</protein>
<accession>A0ABV8B5G9</accession>
<dbReference type="Gene3D" id="6.10.140.1340">
    <property type="match status" value="1"/>
</dbReference>
<keyword evidence="4" id="KW-1185">Reference proteome</keyword>
<sequence length="84" mass="9624">MKPNIGIINALVRITFGFTVLTWATARLAKRPYRESYLLAAMMGAMKVGEGITRFCPLTFLYDKYQQDQQQQQIEQESSTFNPS</sequence>
<keyword evidence="1" id="KW-0812">Transmembrane</keyword>
<dbReference type="InterPro" id="IPR021309">
    <property type="entry name" value="YgaP-like_TM"/>
</dbReference>
<comment type="caution">
    <text evidence="3">The sequence shown here is derived from an EMBL/GenBank/DDBJ whole genome shotgun (WGS) entry which is preliminary data.</text>
</comment>
<feature type="domain" description="Inner membrane protein YgaP-like transmembrane" evidence="2">
    <location>
        <begin position="1"/>
        <end position="61"/>
    </location>
</feature>
<dbReference type="EMBL" id="JBHRZT010000070">
    <property type="protein sequence ID" value="MFC3885428.1"/>
    <property type="molecule type" value="Genomic_DNA"/>
</dbReference>
<dbReference type="Pfam" id="PF11127">
    <property type="entry name" value="YgaP-like_TM"/>
    <property type="match status" value="1"/>
</dbReference>
<organism evidence="3 4">
    <name type="scientific">Bacillus songklensis</name>
    <dbReference type="NCBI Taxonomy" id="1069116"/>
    <lineage>
        <taxon>Bacteria</taxon>
        <taxon>Bacillati</taxon>
        <taxon>Bacillota</taxon>
        <taxon>Bacilli</taxon>
        <taxon>Bacillales</taxon>
        <taxon>Bacillaceae</taxon>
        <taxon>Bacillus</taxon>
    </lineage>
</organism>
<feature type="transmembrane region" description="Helical" evidence="1">
    <location>
        <begin position="6"/>
        <end position="26"/>
    </location>
</feature>
<evidence type="ECO:0000259" key="2">
    <source>
        <dbReference type="Pfam" id="PF11127"/>
    </source>
</evidence>
<evidence type="ECO:0000313" key="3">
    <source>
        <dbReference type="EMBL" id="MFC3885428.1"/>
    </source>
</evidence>
<reference evidence="4" key="1">
    <citation type="journal article" date="2019" name="Int. J. Syst. Evol. Microbiol.">
        <title>The Global Catalogue of Microorganisms (GCM) 10K type strain sequencing project: providing services to taxonomists for standard genome sequencing and annotation.</title>
        <authorList>
            <consortium name="The Broad Institute Genomics Platform"/>
            <consortium name="The Broad Institute Genome Sequencing Center for Infectious Disease"/>
            <person name="Wu L."/>
            <person name="Ma J."/>
        </authorList>
    </citation>
    <scope>NUCLEOTIDE SEQUENCE [LARGE SCALE GENOMIC DNA]</scope>
    <source>
        <strain evidence="4">CCUG 61889</strain>
    </source>
</reference>
<gene>
    <name evidence="3" type="ORF">ACFOU2_18850</name>
</gene>
<evidence type="ECO:0000313" key="4">
    <source>
        <dbReference type="Proteomes" id="UP001595752"/>
    </source>
</evidence>
<dbReference type="Proteomes" id="UP001595752">
    <property type="component" value="Unassembled WGS sequence"/>
</dbReference>
<dbReference type="RefSeq" id="WP_377917810.1">
    <property type="nucleotide sequence ID" value="NZ_JBHRZT010000070.1"/>
</dbReference>
<name>A0ABV8B5G9_9BACI</name>